<keyword evidence="2" id="KW-1185">Reference proteome</keyword>
<dbReference type="RefSeq" id="WP_167660518.1">
    <property type="nucleotide sequence ID" value="NZ_BMCQ01000004.1"/>
</dbReference>
<reference evidence="1 2" key="1">
    <citation type="submission" date="2020-03" db="EMBL/GenBank/DDBJ databases">
        <title>Genomic Encyclopedia of Type Strains, Phase IV (KMG-IV): sequencing the most valuable type-strain genomes for metagenomic binning, comparative biology and taxonomic classification.</title>
        <authorList>
            <person name="Goeker M."/>
        </authorList>
    </citation>
    <scope>NUCLEOTIDE SEQUENCE [LARGE SCALE GENOMIC DNA]</scope>
    <source>
        <strain evidence="1 2">DSM 26613</strain>
    </source>
</reference>
<proteinExistence type="predicted"/>
<sequence length="175" mass="19531">MTKRFSSLNWRDALYNSVRQAPGGINDAAAFLTERRNTSIHPESLRRKLTGGEQLDLDMAFLLTEWLQAFVCSHSTAKDWLIAANEQLGLSVVEMPTEPVGGFDDEADALNRKGLKAISELGEMCSAITSTTADGRVTEEERELVVAKARVLIVLCFRVIRNVTRWRVKEIGRHG</sequence>
<evidence type="ECO:0000313" key="2">
    <source>
        <dbReference type="Proteomes" id="UP000783934"/>
    </source>
</evidence>
<dbReference type="EMBL" id="JAATIZ010000001">
    <property type="protein sequence ID" value="NJB64314.1"/>
    <property type="molecule type" value="Genomic_DNA"/>
</dbReference>
<organism evidence="1 2">
    <name type="scientific">Paenalcaligenes hominis</name>
    <dbReference type="NCBI Taxonomy" id="643674"/>
    <lineage>
        <taxon>Bacteria</taxon>
        <taxon>Pseudomonadati</taxon>
        <taxon>Pseudomonadota</taxon>
        <taxon>Betaproteobacteria</taxon>
        <taxon>Burkholderiales</taxon>
        <taxon>Alcaligenaceae</taxon>
        <taxon>Paenalcaligenes</taxon>
    </lineage>
</organism>
<evidence type="ECO:0000313" key="1">
    <source>
        <dbReference type="EMBL" id="NJB64314.1"/>
    </source>
</evidence>
<name>A0ABX0WM53_9BURK</name>
<comment type="caution">
    <text evidence="1">The sequence shown here is derived from an EMBL/GenBank/DDBJ whole genome shotgun (WGS) entry which is preliminary data.</text>
</comment>
<gene>
    <name evidence="1" type="ORF">GGR41_000535</name>
</gene>
<protein>
    <submittedName>
        <fullName evidence="1">Uncharacterized protein</fullName>
    </submittedName>
</protein>
<dbReference type="Proteomes" id="UP000783934">
    <property type="component" value="Unassembled WGS sequence"/>
</dbReference>
<accession>A0ABX0WM53</accession>